<dbReference type="AlphaFoldDB" id="A0A9W8Y7Z7"/>
<keyword evidence="2" id="KW-1185">Reference proteome</keyword>
<dbReference type="OrthoDB" id="3554680at2759"/>
<dbReference type="InterPro" id="IPR036465">
    <property type="entry name" value="vWFA_dom_sf"/>
</dbReference>
<dbReference type="EMBL" id="JAPEUY010000011">
    <property type="protein sequence ID" value="KAJ4368066.1"/>
    <property type="molecule type" value="Genomic_DNA"/>
</dbReference>
<comment type="caution">
    <text evidence="1">The sequence shown here is derived from an EMBL/GenBank/DDBJ whole genome shotgun (WGS) entry which is preliminary data.</text>
</comment>
<evidence type="ECO:0000313" key="2">
    <source>
        <dbReference type="Proteomes" id="UP001140560"/>
    </source>
</evidence>
<accession>A0A9W8Y7Z7</accession>
<organism evidence="1 2">
    <name type="scientific">Neocucurbitaria cava</name>
    <dbReference type="NCBI Taxonomy" id="798079"/>
    <lineage>
        <taxon>Eukaryota</taxon>
        <taxon>Fungi</taxon>
        <taxon>Dikarya</taxon>
        <taxon>Ascomycota</taxon>
        <taxon>Pezizomycotina</taxon>
        <taxon>Dothideomycetes</taxon>
        <taxon>Pleosporomycetidae</taxon>
        <taxon>Pleosporales</taxon>
        <taxon>Pleosporineae</taxon>
        <taxon>Cucurbitariaceae</taxon>
        <taxon>Neocucurbitaria</taxon>
    </lineage>
</organism>
<protein>
    <submittedName>
        <fullName evidence="1">Uncharacterized protein</fullName>
    </submittedName>
</protein>
<dbReference type="Proteomes" id="UP001140560">
    <property type="component" value="Unassembled WGS sequence"/>
</dbReference>
<sequence>MASWKIIPDPAEDNNKTEYTPFLRSRKYFAVDDSGSTAGAILRQERAFVDSIRTSFPSNEADAISLWGSRCDEPQTNFDSLVWGSWHGGTEPSEVLLNVSALDRIKSSDVWFLLTDGCVADGEVHRLAELAHQQDVLNIPLVFVIVGSCYRPPGKTDISVGISFFASTQDTLILFKETVTGRIFVIAAKGCFSSLGGSATAQTLETWDELPVFKHEASLFAHCKALDIQIVKAESRTGAGKGVSLGARWEEQHGAVQIDLDLLLQAGMLNDQDLLSLLAEEAFDALAIAYKTRNRIAELRAFVQKQKIDQVSPKLEDVAGAGDIISKMGDAATTDGQRKVLQEQLREAHAKNREHYREVVANFAGSQHEKSIRKRNTVVDAALRTLASIESASFSAEILSRKSNRARRAEVVTSGTAVDVAKVDLEGSSYKGFCHICCGDDEIMSICFKEAEPDRAEDNTTDFALNFPLAAGASTKNVNLVSSQNICFQCALLGPQGMSIYNERLTAVIPAVEYEDTNKKYINDQLYLALTAGLATGAAGIGQLFMAILQGILRTKPWAGAGLDDAQLSTDEQHEALQRRNMFQWMLNQVVQNTRTREDFKETGDWVRFPQALSWVAEDFRNNGLASFAVTYPVAGFETLLALGRSTGEFSSAQLYRLKSAKTVYSIAAKFLAELQTALNGTSTDDSGFDEHWKQKYYEILYQDFNGPLMPLDRGTDSIVKEAGTFYERLSACLGRSEGEAASLNHAVMYKVQLIVFWLLFRHSGHCTAQTFFTRIRDSEPLAGAVLDPILSVPASEHSRILLSIFAEQEGELIDANTAAAHCGLIPFANPFGASVLQCGAESCHESFCDFTTAKDVTAQNVNTVREARKEHLIKIFGIRGRFEQSATGLPERPGAGQPPTSMHTNLHISIAREWAVHSQQQRRAIVADDDAREAFVVRVRGRLCSSGRGNLFQSGLDDDTRALLPSFFSVLRKGLEMGGRWSGEEDISVYEHDFGHNKMEQKVRWELESRLL</sequence>
<dbReference type="SUPFAM" id="SSF53300">
    <property type="entry name" value="vWA-like"/>
    <property type="match status" value="1"/>
</dbReference>
<proteinExistence type="predicted"/>
<name>A0A9W8Y7Z7_9PLEO</name>
<evidence type="ECO:0000313" key="1">
    <source>
        <dbReference type="EMBL" id="KAJ4368066.1"/>
    </source>
</evidence>
<gene>
    <name evidence="1" type="ORF">N0V83_006421</name>
</gene>
<reference evidence="1" key="1">
    <citation type="submission" date="2022-10" db="EMBL/GenBank/DDBJ databases">
        <title>Tapping the CABI collections for fungal endophytes: first genome assemblies for Collariella, Neodidymelliopsis, Ascochyta clinopodiicola, Didymella pomorum, Didymosphaeria variabile, Neocosmospora piperis and Neocucurbitaria cava.</title>
        <authorList>
            <person name="Hill R."/>
        </authorList>
    </citation>
    <scope>NUCLEOTIDE SEQUENCE</scope>
    <source>
        <strain evidence="1">IMI 356814</strain>
    </source>
</reference>